<keyword evidence="6" id="KW-1185">Reference proteome</keyword>
<evidence type="ECO:0000313" key="5">
    <source>
        <dbReference type="EMBL" id="VFQ84607.1"/>
    </source>
</evidence>
<sequence>MAATVGRLEWRGPIFALVILLALICTRIRADVGADTNVDFVRSDCQDFSTELESLKSKILTLESYVEEKVQELSAKDLVIAERDNIIKVKSDRIASLQSEISSLQKKGSLDAREQVGKAQARADLLEKQAESIRNEIELKNEKNKELEAQRILAEKQQTESNSKIMKLQKTIEEQKAKLQKTERALQVAEEEMMRARFDATIKAKELVKIQGAWLPSWLAVHLKNYQAIWEKHWQEHVKPAMNVMLEKALETKAQTEAWAAPHVETIKSKWVPPVKEQMLLFIAYVEPHLHTLKAKTFEMYATSKNSVMPHVLKVQEIADPYFQEIRKFSKPYIDQVATTTRPHVEKARLAVKPYTKKAIHAYGKFLKSATTYHNQVQGTVQETLKRHELTKSLATKEFTWFAASAVLAFPILVLFKVFSAIFGTKVKPSNRSGVSSNHSRRRVKRSGQHHPSREK</sequence>
<dbReference type="AlphaFoldDB" id="A0A484M7L2"/>
<gene>
    <name evidence="5" type="ORF">CCAM_LOCUS26383</name>
</gene>
<evidence type="ECO:0000313" key="6">
    <source>
        <dbReference type="Proteomes" id="UP000595140"/>
    </source>
</evidence>
<feature type="compositionally biased region" description="Basic residues" evidence="2">
    <location>
        <begin position="439"/>
        <end position="456"/>
    </location>
</feature>
<protein>
    <submittedName>
        <fullName evidence="5">Uncharacterized protein</fullName>
    </submittedName>
</protein>
<organism evidence="5 6">
    <name type="scientific">Cuscuta campestris</name>
    <dbReference type="NCBI Taxonomy" id="132261"/>
    <lineage>
        <taxon>Eukaryota</taxon>
        <taxon>Viridiplantae</taxon>
        <taxon>Streptophyta</taxon>
        <taxon>Embryophyta</taxon>
        <taxon>Tracheophyta</taxon>
        <taxon>Spermatophyta</taxon>
        <taxon>Magnoliopsida</taxon>
        <taxon>eudicotyledons</taxon>
        <taxon>Gunneridae</taxon>
        <taxon>Pentapetalae</taxon>
        <taxon>asterids</taxon>
        <taxon>lamiids</taxon>
        <taxon>Solanales</taxon>
        <taxon>Convolvulaceae</taxon>
        <taxon>Cuscuteae</taxon>
        <taxon>Cuscuta</taxon>
        <taxon>Cuscuta subgen. Grammica</taxon>
        <taxon>Cuscuta sect. Cleistogrammica</taxon>
    </lineage>
</organism>
<dbReference type="Gene3D" id="1.10.287.1490">
    <property type="match status" value="1"/>
</dbReference>
<evidence type="ECO:0000256" key="1">
    <source>
        <dbReference type="SAM" id="Coils"/>
    </source>
</evidence>
<keyword evidence="4" id="KW-0732">Signal</keyword>
<name>A0A484M7L2_9ASTE</name>
<evidence type="ECO:0000256" key="4">
    <source>
        <dbReference type="SAM" id="SignalP"/>
    </source>
</evidence>
<keyword evidence="3" id="KW-0472">Membrane</keyword>
<proteinExistence type="predicted"/>
<feature type="chain" id="PRO_5019721601" evidence="4">
    <location>
        <begin position="31"/>
        <end position="456"/>
    </location>
</feature>
<feature type="coiled-coil region" evidence="1">
    <location>
        <begin position="87"/>
        <end position="199"/>
    </location>
</feature>
<keyword evidence="1" id="KW-0175">Coiled coil</keyword>
<evidence type="ECO:0000256" key="2">
    <source>
        <dbReference type="SAM" id="MobiDB-lite"/>
    </source>
</evidence>
<dbReference type="OrthoDB" id="2017695at2759"/>
<reference evidence="5 6" key="1">
    <citation type="submission" date="2018-04" db="EMBL/GenBank/DDBJ databases">
        <authorList>
            <person name="Vogel A."/>
        </authorList>
    </citation>
    <scope>NUCLEOTIDE SEQUENCE [LARGE SCALE GENOMIC DNA]</scope>
</reference>
<feature type="signal peptide" evidence="4">
    <location>
        <begin position="1"/>
        <end position="30"/>
    </location>
</feature>
<feature type="transmembrane region" description="Helical" evidence="3">
    <location>
        <begin position="399"/>
        <end position="423"/>
    </location>
</feature>
<feature type="region of interest" description="Disordered" evidence="2">
    <location>
        <begin position="430"/>
        <end position="456"/>
    </location>
</feature>
<dbReference type="SUPFAM" id="SSF58113">
    <property type="entry name" value="Apolipoprotein A-I"/>
    <property type="match status" value="1"/>
</dbReference>
<accession>A0A484M7L2</accession>
<dbReference type="PANTHER" id="PTHR34360:SF1">
    <property type="entry name" value="OS08G0519400 PROTEIN"/>
    <property type="match status" value="1"/>
</dbReference>
<keyword evidence="3" id="KW-1133">Transmembrane helix</keyword>
<evidence type="ECO:0000256" key="3">
    <source>
        <dbReference type="SAM" id="Phobius"/>
    </source>
</evidence>
<dbReference type="EMBL" id="OOIL02002808">
    <property type="protein sequence ID" value="VFQ84607.1"/>
    <property type="molecule type" value="Genomic_DNA"/>
</dbReference>
<dbReference type="Proteomes" id="UP000595140">
    <property type="component" value="Unassembled WGS sequence"/>
</dbReference>
<keyword evidence="3" id="KW-0812">Transmembrane</keyword>
<dbReference type="PANTHER" id="PTHR34360">
    <property type="entry name" value="OS08G0519400 PROTEIN"/>
    <property type="match status" value="1"/>
</dbReference>